<feature type="transmembrane region" description="Helical" evidence="1">
    <location>
        <begin position="55"/>
        <end position="74"/>
    </location>
</feature>
<reference evidence="2 3" key="1">
    <citation type="submission" date="2013-10" db="EMBL/GenBank/DDBJ databases">
        <title>Complete genome sequence of Corynebacterium lactis DSM 45799(T), isolated from raw cow milk.</title>
        <authorList>
            <person name="Ruckert C."/>
            <person name="Albersmeier A."/>
            <person name="Lipski A."/>
            <person name="Kalinowski J."/>
        </authorList>
    </citation>
    <scope>NUCLEOTIDE SEQUENCE [LARGE SCALE GENOMIC DNA]</scope>
    <source>
        <strain evidence="2 3">RW2-5</strain>
    </source>
</reference>
<name>A0A0K2H3P3_9CORY</name>
<gene>
    <name evidence="2" type="ORF">CLAC_07425</name>
</gene>
<dbReference type="Proteomes" id="UP000058446">
    <property type="component" value="Chromosome"/>
</dbReference>
<feature type="transmembrane region" description="Helical" evidence="1">
    <location>
        <begin position="29"/>
        <end position="49"/>
    </location>
</feature>
<accession>A0A0K2H3P3</accession>
<dbReference type="EMBL" id="CP006841">
    <property type="protein sequence ID" value="ALA68568.1"/>
    <property type="molecule type" value="Genomic_DNA"/>
</dbReference>
<keyword evidence="1" id="KW-1133">Transmembrane helix</keyword>
<proteinExistence type="predicted"/>
<dbReference type="RefSeq" id="WP_053412340.1">
    <property type="nucleotide sequence ID" value="NZ_CP006841.1"/>
</dbReference>
<evidence type="ECO:0000313" key="2">
    <source>
        <dbReference type="EMBL" id="ALA68568.1"/>
    </source>
</evidence>
<organism evidence="2 3">
    <name type="scientific">Corynebacterium lactis RW2-5</name>
    <dbReference type="NCBI Taxonomy" id="1408189"/>
    <lineage>
        <taxon>Bacteria</taxon>
        <taxon>Bacillati</taxon>
        <taxon>Actinomycetota</taxon>
        <taxon>Actinomycetes</taxon>
        <taxon>Mycobacteriales</taxon>
        <taxon>Corynebacteriaceae</taxon>
        <taxon>Corynebacterium</taxon>
    </lineage>
</organism>
<keyword evidence="1" id="KW-0472">Membrane</keyword>
<keyword evidence="3" id="KW-1185">Reference proteome</keyword>
<sequence>MSNPNVKFSRSMWRDAYDLLDHVNTRNKLQWAMSLILAASSFVMVIITGYDNFNFVPIIWTITTIFWLCTAVFISKSVKSIERVLQMKKNNSGVSATRYWPEA</sequence>
<dbReference type="STRING" id="1408189.CLAC_07425"/>
<evidence type="ECO:0000313" key="3">
    <source>
        <dbReference type="Proteomes" id="UP000058446"/>
    </source>
</evidence>
<dbReference type="AlphaFoldDB" id="A0A0K2H3P3"/>
<keyword evidence="1" id="KW-0812">Transmembrane</keyword>
<dbReference type="OrthoDB" id="4428755at2"/>
<evidence type="ECO:0000256" key="1">
    <source>
        <dbReference type="SAM" id="Phobius"/>
    </source>
</evidence>
<dbReference type="KEGG" id="clw:CLAC_07425"/>
<protein>
    <submittedName>
        <fullName evidence="2">Uncharacterized protein</fullName>
    </submittedName>
</protein>
<dbReference type="PATRIC" id="fig|1408189.4.peg.1485"/>